<feature type="region of interest" description="Disordered" evidence="1">
    <location>
        <begin position="27"/>
        <end position="47"/>
    </location>
</feature>
<gene>
    <name evidence="2" type="ORF">HMPREF9081_0293</name>
</gene>
<name>F5RJ58_9FIRM</name>
<dbReference type="HOGENOM" id="CLU_2647889_0_0_9"/>
<evidence type="ECO:0000313" key="2">
    <source>
        <dbReference type="EMBL" id="EGK62044.1"/>
    </source>
</evidence>
<dbReference type="EMBL" id="AFHQ01000007">
    <property type="protein sequence ID" value="EGK62044.1"/>
    <property type="molecule type" value="Genomic_DNA"/>
</dbReference>
<dbReference type="Proteomes" id="UP000004067">
    <property type="component" value="Unassembled WGS sequence"/>
</dbReference>
<dbReference type="AlphaFoldDB" id="F5RJ58"/>
<keyword evidence="3" id="KW-1185">Reference proteome</keyword>
<reference evidence="2 3" key="1">
    <citation type="submission" date="2011-04" db="EMBL/GenBank/DDBJ databases">
        <authorList>
            <person name="Muzny D."/>
            <person name="Qin X."/>
            <person name="Deng J."/>
            <person name="Jiang H."/>
            <person name="Liu Y."/>
            <person name="Qu J."/>
            <person name="Song X.-Z."/>
            <person name="Zhang L."/>
            <person name="Thornton R."/>
            <person name="Coyle M."/>
            <person name="Francisco L."/>
            <person name="Jackson L."/>
            <person name="Javaid M."/>
            <person name="Korchina V."/>
            <person name="Kovar C."/>
            <person name="Mata R."/>
            <person name="Mathew T."/>
            <person name="Ngo R."/>
            <person name="Nguyen L."/>
            <person name="Nguyen N."/>
            <person name="Okwuonu G."/>
            <person name="Ongeri F."/>
            <person name="Pham C."/>
            <person name="Simmons D."/>
            <person name="Wilczek-Boney K."/>
            <person name="Hale W."/>
            <person name="Jakkamsetti A."/>
            <person name="Pham P."/>
            <person name="Ruth R."/>
            <person name="San Lucas F."/>
            <person name="Warren J."/>
            <person name="Zhang J."/>
            <person name="Zhao Z."/>
            <person name="Zhou C."/>
            <person name="Zhu D."/>
            <person name="Lee S."/>
            <person name="Bess C."/>
            <person name="Blankenburg K."/>
            <person name="Forbes L."/>
            <person name="Fu Q."/>
            <person name="Gubbala S."/>
            <person name="Hirani K."/>
            <person name="Jayaseelan J.C."/>
            <person name="Lara F."/>
            <person name="Munidasa M."/>
            <person name="Palculict T."/>
            <person name="Patil S."/>
            <person name="Pu L.-L."/>
            <person name="Saada N."/>
            <person name="Tang L."/>
            <person name="Weissenberger G."/>
            <person name="Zhu Y."/>
            <person name="Hemphill L."/>
            <person name="Shang Y."/>
            <person name="Youmans B."/>
            <person name="Ayvaz T."/>
            <person name="Ross M."/>
            <person name="Santibanez J."/>
            <person name="Aqrawi P."/>
            <person name="Gross S."/>
            <person name="Joshi V."/>
            <person name="Fowler G."/>
            <person name="Nazareth L."/>
            <person name="Reid J."/>
            <person name="Worley K."/>
            <person name="Petrosino J."/>
            <person name="Highlander S."/>
            <person name="Gibbs R."/>
        </authorList>
    </citation>
    <scope>NUCLEOTIDE SEQUENCE [LARGE SCALE GENOMIC DNA]</scope>
    <source>
        <strain evidence="2 3">DSM 2778</strain>
    </source>
</reference>
<protein>
    <submittedName>
        <fullName evidence="2">Uncharacterized protein</fullName>
    </submittedName>
</protein>
<comment type="caution">
    <text evidence="2">The sequence shown here is derived from an EMBL/GenBank/DDBJ whole genome shotgun (WGS) entry which is preliminary data.</text>
</comment>
<accession>F5RJ58</accession>
<proteinExistence type="predicted"/>
<sequence>MDATGVHETVEGILGKGDSTALEVNLHEERAMREDRREGDEEDAEDRKATMFVGIRRAQNTADVVTSEEIFYLPES</sequence>
<organism evidence="2 3">
    <name type="scientific">Centipeda periodontii DSM 2778</name>
    <dbReference type="NCBI Taxonomy" id="888060"/>
    <lineage>
        <taxon>Bacteria</taxon>
        <taxon>Bacillati</taxon>
        <taxon>Bacillota</taxon>
        <taxon>Negativicutes</taxon>
        <taxon>Selenomonadales</taxon>
        <taxon>Selenomonadaceae</taxon>
        <taxon>Centipeda</taxon>
    </lineage>
</organism>
<evidence type="ECO:0000313" key="3">
    <source>
        <dbReference type="Proteomes" id="UP000004067"/>
    </source>
</evidence>
<dbReference type="STRING" id="888060.HMPREF9081_0293"/>
<evidence type="ECO:0000256" key="1">
    <source>
        <dbReference type="SAM" id="MobiDB-lite"/>
    </source>
</evidence>